<dbReference type="Proteomes" id="UP000230941">
    <property type="component" value="Unassembled WGS sequence"/>
</dbReference>
<dbReference type="AlphaFoldDB" id="A0A2M7YLH8"/>
<evidence type="ECO:0000259" key="4">
    <source>
        <dbReference type="Pfam" id="PF18915"/>
    </source>
</evidence>
<dbReference type="EMBL" id="PFWG01000050">
    <property type="protein sequence ID" value="PJA63772.1"/>
    <property type="molecule type" value="Genomic_DNA"/>
</dbReference>
<evidence type="ECO:0000256" key="1">
    <source>
        <dbReference type="SAM" id="Coils"/>
    </source>
</evidence>
<keyword evidence="3" id="KW-0732">Signal</keyword>
<feature type="signal peptide" evidence="3">
    <location>
        <begin position="1"/>
        <end position="24"/>
    </location>
</feature>
<comment type="caution">
    <text evidence="5">The sequence shown here is derived from an EMBL/GenBank/DDBJ whole genome shotgun (WGS) entry which is preliminary data.</text>
</comment>
<feature type="domain" description="DUF5667" evidence="4">
    <location>
        <begin position="43"/>
        <end position="140"/>
    </location>
</feature>
<accession>A0A2M7YLH8</accession>
<keyword evidence="1" id="KW-0175">Coiled coil</keyword>
<feature type="compositionally biased region" description="Low complexity" evidence="2">
    <location>
        <begin position="357"/>
        <end position="380"/>
    </location>
</feature>
<reference evidence="6" key="1">
    <citation type="submission" date="2017-09" db="EMBL/GenBank/DDBJ databases">
        <title>Depth-based differentiation of microbial function through sediment-hosted aquifers and enrichment of novel symbionts in the deep terrestrial subsurface.</title>
        <authorList>
            <person name="Probst A.J."/>
            <person name="Ladd B."/>
            <person name="Jarett J.K."/>
            <person name="Geller-Mcgrath D.E."/>
            <person name="Sieber C.M.K."/>
            <person name="Emerson J.B."/>
            <person name="Anantharaman K."/>
            <person name="Thomas B.C."/>
            <person name="Malmstrom R."/>
            <person name="Stieglmeier M."/>
            <person name="Klingl A."/>
            <person name="Woyke T."/>
            <person name="Ryan C.M."/>
            <person name="Banfield J.F."/>
        </authorList>
    </citation>
    <scope>NUCLEOTIDE SEQUENCE [LARGE SCALE GENOMIC DNA]</scope>
</reference>
<feature type="chain" id="PRO_5014915470" description="DUF5667 domain-containing protein" evidence="3">
    <location>
        <begin position="25"/>
        <end position="380"/>
    </location>
</feature>
<sequence>MTKKIILSLAMIFFASSFSLNALAQEANDAVQPDEGQETISAGILPDSPFYFFKALGEDIKAFFTFDVLAKAQRYAGMAQLRIAEMQAMAERTKTKRMEKAAERYQKQLEKSVEYLARAEERNREQEKERINQLEQEIAQNIEGYIAILDGSLGELPQQIKLKIRLAKDASGEVQIQALKLLVKDNPEKAVEIFLTALENRLRKIDVGVDYDDTENADDAVEQYNTYSSFGQEISEMAKGIRVGETTVEELVNTATAHHLQVLEQVRERVNEQAKEKIGEAIEKSKEVKERIEEQIRNRENEEESSGNNENGQEDGVCIQVISYAENPGTGECQQFSTPCDIPDGWEKKDSCPIEDNANGAAGANGNAAGANTNAGSGRD</sequence>
<feature type="coiled-coil region" evidence="1">
    <location>
        <begin position="102"/>
        <end position="144"/>
    </location>
</feature>
<gene>
    <name evidence="5" type="ORF">CO160_02070</name>
</gene>
<evidence type="ECO:0000256" key="2">
    <source>
        <dbReference type="SAM" id="MobiDB-lite"/>
    </source>
</evidence>
<evidence type="ECO:0000313" key="5">
    <source>
        <dbReference type="EMBL" id="PJA63772.1"/>
    </source>
</evidence>
<proteinExistence type="predicted"/>
<name>A0A2M7YLH8_9BACT</name>
<feature type="region of interest" description="Disordered" evidence="2">
    <location>
        <begin position="295"/>
        <end position="315"/>
    </location>
</feature>
<evidence type="ECO:0000313" key="6">
    <source>
        <dbReference type="Proteomes" id="UP000230941"/>
    </source>
</evidence>
<evidence type="ECO:0000256" key="3">
    <source>
        <dbReference type="SAM" id="SignalP"/>
    </source>
</evidence>
<feature type="region of interest" description="Disordered" evidence="2">
    <location>
        <begin position="341"/>
        <end position="380"/>
    </location>
</feature>
<protein>
    <recommendedName>
        <fullName evidence="4">DUF5667 domain-containing protein</fullName>
    </recommendedName>
</protein>
<dbReference type="Pfam" id="PF18915">
    <property type="entry name" value="DUF5667"/>
    <property type="match status" value="1"/>
</dbReference>
<dbReference type="InterPro" id="IPR043725">
    <property type="entry name" value="DUF5667"/>
</dbReference>
<organism evidence="5 6">
    <name type="scientific">Candidatus Portnoybacteria bacterium CG_4_9_14_3_um_filter_43_11</name>
    <dbReference type="NCBI Taxonomy" id="1974805"/>
    <lineage>
        <taxon>Bacteria</taxon>
        <taxon>Candidatus Portnoyibacteriota</taxon>
    </lineage>
</organism>